<evidence type="ECO:0000256" key="1">
    <source>
        <dbReference type="SAM" id="Phobius"/>
    </source>
</evidence>
<keyword evidence="1" id="KW-1133">Transmembrane helix</keyword>
<evidence type="ECO:0000313" key="3">
    <source>
        <dbReference type="Proteomes" id="UP000677918"/>
    </source>
</evidence>
<gene>
    <name evidence="2" type="ORF">XYCOK13_12850</name>
</gene>
<protein>
    <submittedName>
        <fullName evidence="2">Uncharacterized protein</fullName>
    </submittedName>
</protein>
<feature type="transmembrane region" description="Helical" evidence="1">
    <location>
        <begin position="37"/>
        <end position="53"/>
    </location>
</feature>
<keyword evidence="3" id="KW-1185">Reference proteome</keyword>
<dbReference type="AlphaFoldDB" id="A0A8J4H2P3"/>
<keyword evidence="1" id="KW-0472">Membrane</keyword>
<feature type="transmembrane region" description="Helical" evidence="1">
    <location>
        <begin position="6"/>
        <end position="30"/>
    </location>
</feature>
<organism evidence="2 3">
    <name type="scientific">Xylanibacillus composti</name>
    <dbReference type="NCBI Taxonomy" id="1572762"/>
    <lineage>
        <taxon>Bacteria</taxon>
        <taxon>Bacillati</taxon>
        <taxon>Bacillota</taxon>
        <taxon>Bacilli</taxon>
        <taxon>Bacillales</taxon>
        <taxon>Paenibacillaceae</taxon>
        <taxon>Xylanibacillus</taxon>
    </lineage>
</organism>
<accession>A0A8J4H2P3</accession>
<sequence length="99" mass="11179">MGVELIQLPILLLIFFVLLFGIGFILNMLLKTTYLPMYLYVVVLLPVVVYLQWDSSLTLTGNLLGYHFTDYLTALAGLIGAWLGGKTIQTLRTKGYKMF</sequence>
<dbReference type="RefSeq" id="WP_244865035.1">
    <property type="nucleotide sequence ID" value="NZ_BOVK01000015.1"/>
</dbReference>
<comment type="caution">
    <text evidence="2">The sequence shown here is derived from an EMBL/GenBank/DDBJ whole genome shotgun (WGS) entry which is preliminary data.</text>
</comment>
<dbReference type="EMBL" id="BOVK01000015">
    <property type="protein sequence ID" value="GIQ68461.1"/>
    <property type="molecule type" value="Genomic_DNA"/>
</dbReference>
<keyword evidence="1" id="KW-0812">Transmembrane</keyword>
<evidence type="ECO:0000313" key="2">
    <source>
        <dbReference type="EMBL" id="GIQ68461.1"/>
    </source>
</evidence>
<name>A0A8J4H2P3_9BACL</name>
<proteinExistence type="predicted"/>
<dbReference type="Proteomes" id="UP000677918">
    <property type="component" value="Unassembled WGS sequence"/>
</dbReference>
<feature type="transmembrane region" description="Helical" evidence="1">
    <location>
        <begin position="65"/>
        <end position="84"/>
    </location>
</feature>
<dbReference type="Pfam" id="PF14068">
    <property type="entry name" value="YuiB"/>
    <property type="match status" value="1"/>
</dbReference>
<reference evidence="2" key="1">
    <citation type="submission" date="2021-04" db="EMBL/GenBank/DDBJ databases">
        <title>Draft genome sequence of Xylanibacillus composti strain K13.</title>
        <authorList>
            <person name="Uke A."/>
            <person name="Chhe C."/>
            <person name="Baramee S."/>
            <person name="Kosugi A."/>
        </authorList>
    </citation>
    <scope>NUCLEOTIDE SEQUENCE</scope>
    <source>
        <strain evidence="2">K13</strain>
    </source>
</reference>
<dbReference type="InterPro" id="IPR025917">
    <property type="entry name" value="YuiB"/>
</dbReference>